<dbReference type="SUPFAM" id="SSF103473">
    <property type="entry name" value="MFS general substrate transporter"/>
    <property type="match status" value="1"/>
</dbReference>
<dbReference type="EMBL" id="QEWP01000017">
    <property type="protein sequence ID" value="PWD98227.1"/>
    <property type="molecule type" value="Genomic_DNA"/>
</dbReference>
<dbReference type="OrthoDB" id="924673at2"/>
<dbReference type="GO" id="GO:0022857">
    <property type="term" value="F:transmembrane transporter activity"/>
    <property type="evidence" value="ECO:0007669"/>
    <property type="project" value="InterPro"/>
</dbReference>
<feature type="transmembrane region" description="Helical" evidence="6">
    <location>
        <begin position="100"/>
        <end position="125"/>
    </location>
</feature>
<reference evidence="7 8" key="1">
    <citation type="submission" date="2018-05" db="EMBL/GenBank/DDBJ databases">
        <title>Marinilabilia rubrum sp. nov., isolated from saltern sediment.</title>
        <authorList>
            <person name="Zhang R."/>
        </authorList>
    </citation>
    <scope>NUCLEOTIDE SEQUENCE [LARGE SCALE GENOMIC DNA]</scope>
    <source>
        <strain evidence="7 8">WTE16</strain>
    </source>
</reference>
<comment type="caution">
    <text evidence="7">The sequence shown here is derived from an EMBL/GenBank/DDBJ whole genome shotgun (WGS) entry which is preliminary data.</text>
</comment>
<organism evidence="7 8">
    <name type="scientific">Marinilabilia rubra</name>
    <dbReference type="NCBI Taxonomy" id="2162893"/>
    <lineage>
        <taxon>Bacteria</taxon>
        <taxon>Pseudomonadati</taxon>
        <taxon>Bacteroidota</taxon>
        <taxon>Bacteroidia</taxon>
        <taxon>Marinilabiliales</taxon>
        <taxon>Marinilabiliaceae</taxon>
        <taxon>Marinilabilia</taxon>
    </lineage>
</organism>
<evidence type="ECO:0000313" key="8">
    <source>
        <dbReference type="Proteomes" id="UP000244956"/>
    </source>
</evidence>
<feature type="transmembrane region" description="Helical" evidence="6">
    <location>
        <begin position="280"/>
        <end position="298"/>
    </location>
</feature>
<dbReference type="Pfam" id="PF07690">
    <property type="entry name" value="MFS_1"/>
    <property type="match status" value="1"/>
</dbReference>
<keyword evidence="2" id="KW-0813">Transport</keyword>
<dbReference type="CDD" id="cd17485">
    <property type="entry name" value="MFS_MFSD3"/>
    <property type="match status" value="1"/>
</dbReference>
<sequence length="399" mass="44863">MNQAFKKYGTLLSLYLAQSIPMSFFSTVVPVIMRQEEYSLTSIGLIQLIKIPWILKFLWAPLIDHTSPQRKHYRRWILGAEIFYAMVIVFVSFFNLSTDFTTIIILVVIAFIASGTQDIATDAFAILTLKPKERSLGNSMQSGGSFLGTTIGSGVLLMAYYYIGWQALLLLLAFLVTMALMPVTFARLPLEKKDMTPKRRPKWDDGFSFFKQKGNIRHLLLLFLYNSGIIGLLALFKPFMVDQGYTTKEIGMISGIYGTAVGALFSLGGGWLIRKIKRPTALQIIFLAGFLTSLFFVWEMNGDVPLWAIYVASSMVWGTYGMASVFIYTVAMDKVRPGLEGTDFTIQIVITHMSSLFLTIGLSKFANSFGYQGMYILEAHMGIILLILSRTVFKKVVER</sequence>
<feature type="transmembrane region" description="Helical" evidence="6">
    <location>
        <begin position="304"/>
        <end position="332"/>
    </location>
</feature>
<evidence type="ECO:0000256" key="2">
    <source>
        <dbReference type="ARBA" id="ARBA00022448"/>
    </source>
</evidence>
<dbReference type="InterPro" id="IPR036259">
    <property type="entry name" value="MFS_trans_sf"/>
</dbReference>
<feature type="transmembrane region" description="Helical" evidence="6">
    <location>
        <begin position="374"/>
        <end position="393"/>
    </location>
</feature>
<feature type="transmembrane region" description="Helical" evidence="6">
    <location>
        <begin position="219"/>
        <end position="240"/>
    </location>
</feature>
<feature type="transmembrane region" description="Helical" evidence="6">
    <location>
        <begin position="146"/>
        <end position="163"/>
    </location>
</feature>
<accession>A0A2U2B595</accession>
<evidence type="ECO:0000313" key="7">
    <source>
        <dbReference type="EMBL" id="PWD98227.1"/>
    </source>
</evidence>
<dbReference type="Proteomes" id="UP000244956">
    <property type="component" value="Unassembled WGS sequence"/>
</dbReference>
<dbReference type="AlphaFoldDB" id="A0A2U2B595"/>
<dbReference type="InterPro" id="IPR011701">
    <property type="entry name" value="MFS"/>
</dbReference>
<dbReference type="RefSeq" id="WP_109265578.1">
    <property type="nucleotide sequence ID" value="NZ_QEWP01000017.1"/>
</dbReference>
<dbReference type="PANTHER" id="PTHR12778:SF10">
    <property type="entry name" value="MAJOR FACILITATOR SUPERFAMILY DOMAIN-CONTAINING PROTEIN 3"/>
    <property type="match status" value="1"/>
</dbReference>
<evidence type="ECO:0000256" key="3">
    <source>
        <dbReference type="ARBA" id="ARBA00022692"/>
    </source>
</evidence>
<dbReference type="GO" id="GO:0016020">
    <property type="term" value="C:membrane"/>
    <property type="evidence" value="ECO:0007669"/>
    <property type="project" value="UniProtKB-SubCell"/>
</dbReference>
<evidence type="ECO:0000256" key="4">
    <source>
        <dbReference type="ARBA" id="ARBA00022989"/>
    </source>
</evidence>
<feature type="transmembrane region" description="Helical" evidence="6">
    <location>
        <begin position="344"/>
        <end position="362"/>
    </location>
</feature>
<comment type="subcellular location">
    <subcellularLocation>
        <location evidence="1">Membrane</location>
        <topology evidence="1">Multi-pass membrane protein</topology>
    </subcellularLocation>
</comment>
<feature type="transmembrane region" description="Helical" evidence="6">
    <location>
        <begin position="252"/>
        <end position="273"/>
    </location>
</feature>
<keyword evidence="3 6" id="KW-0812">Transmembrane</keyword>
<keyword evidence="5 6" id="KW-0472">Membrane</keyword>
<evidence type="ECO:0000256" key="5">
    <source>
        <dbReference type="ARBA" id="ARBA00023136"/>
    </source>
</evidence>
<evidence type="ECO:0000256" key="1">
    <source>
        <dbReference type="ARBA" id="ARBA00004141"/>
    </source>
</evidence>
<name>A0A2U2B595_9BACT</name>
<dbReference type="Gene3D" id="1.20.1250.20">
    <property type="entry name" value="MFS general substrate transporter like domains"/>
    <property type="match status" value="1"/>
</dbReference>
<dbReference type="PANTHER" id="PTHR12778">
    <property type="entry name" value="SOLUTE CARRIER FAMILY 33 ACETYL-COA TRANSPORTER -RELATED"/>
    <property type="match status" value="1"/>
</dbReference>
<evidence type="ECO:0000256" key="6">
    <source>
        <dbReference type="SAM" id="Phobius"/>
    </source>
</evidence>
<keyword evidence="8" id="KW-1185">Reference proteome</keyword>
<feature type="transmembrane region" description="Helical" evidence="6">
    <location>
        <begin position="76"/>
        <end position="94"/>
    </location>
</feature>
<dbReference type="InterPro" id="IPR004752">
    <property type="entry name" value="AmpG_permease/AT-1"/>
</dbReference>
<proteinExistence type="predicted"/>
<keyword evidence="4 6" id="KW-1133">Transmembrane helix</keyword>
<feature type="transmembrane region" description="Helical" evidence="6">
    <location>
        <begin position="169"/>
        <end position="190"/>
    </location>
</feature>
<gene>
    <name evidence="7" type="ORF">DDZ16_16455</name>
</gene>
<protein>
    <submittedName>
        <fullName evidence="7">MFS transporter</fullName>
    </submittedName>
</protein>
<feature type="transmembrane region" description="Helical" evidence="6">
    <location>
        <begin position="12"/>
        <end position="32"/>
    </location>
</feature>
<feature type="transmembrane region" description="Helical" evidence="6">
    <location>
        <begin position="38"/>
        <end position="55"/>
    </location>
</feature>